<organism evidence="2 3">
    <name type="scientific">Prymnesium parvum</name>
    <name type="common">Toxic golden alga</name>
    <dbReference type="NCBI Taxonomy" id="97485"/>
    <lineage>
        <taxon>Eukaryota</taxon>
        <taxon>Haptista</taxon>
        <taxon>Haptophyta</taxon>
        <taxon>Prymnesiophyceae</taxon>
        <taxon>Prymnesiales</taxon>
        <taxon>Prymnesiaceae</taxon>
        <taxon>Prymnesium</taxon>
    </lineage>
</organism>
<name>A0AB34INZ8_PRYPA</name>
<protein>
    <submittedName>
        <fullName evidence="2">Uncharacterized protein</fullName>
    </submittedName>
</protein>
<comment type="caution">
    <text evidence="2">The sequence shown here is derived from an EMBL/GenBank/DDBJ whole genome shotgun (WGS) entry which is preliminary data.</text>
</comment>
<evidence type="ECO:0000313" key="2">
    <source>
        <dbReference type="EMBL" id="KAL1503023.1"/>
    </source>
</evidence>
<feature type="region of interest" description="Disordered" evidence="1">
    <location>
        <begin position="89"/>
        <end position="160"/>
    </location>
</feature>
<dbReference type="EMBL" id="JBGBPQ010000022">
    <property type="protein sequence ID" value="KAL1503023.1"/>
    <property type="molecule type" value="Genomic_DNA"/>
</dbReference>
<evidence type="ECO:0000256" key="1">
    <source>
        <dbReference type="SAM" id="MobiDB-lite"/>
    </source>
</evidence>
<accession>A0AB34INZ8</accession>
<proteinExistence type="predicted"/>
<reference evidence="2 3" key="1">
    <citation type="journal article" date="2024" name="Science">
        <title>Giant polyketide synthase enzymes in the biosynthesis of giant marine polyether toxins.</title>
        <authorList>
            <person name="Fallon T.R."/>
            <person name="Shende V.V."/>
            <person name="Wierzbicki I.H."/>
            <person name="Pendleton A.L."/>
            <person name="Watervoot N.F."/>
            <person name="Auber R.P."/>
            <person name="Gonzalez D.J."/>
            <person name="Wisecaver J.H."/>
            <person name="Moore B.S."/>
        </authorList>
    </citation>
    <scope>NUCLEOTIDE SEQUENCE [LARGE SCALE GENOMIC DNA]</scope>
    <source>
        <strain evidence="2 3">12B1</strain>
    </source>
</reference>
<feature type="compositionally biased region" description="Polar residues" evidence="1">
    <location>
        <begin position="97"/>
        <end position="127"/>
    </location>
</feature>
<keyword evidence="3" id="KW-1185">Reference proteome</keyword>
<sequence>MVLARLRQVLTSLRQLRQLEKETPARIQQTLQRDLENAKLSERLMEEKRKAWEGVVATLPAKAQAFAEHAMEQKLARIQAQLERIQVDERSLKKQATLETVESWSTMLKTSRIMSASDKSADGSTSEADGEAESRKPAAGSKATSDATSGRPHPEPSNHS</sequence>
<dbReference type="Proteomes" id="UP001515480">
    <property type="component" value="Unassembled WGS sequence"/>
</dbReference>
<gene>
    <name evidence="2" type="ORF">AB1Y20_011092</name>
</gene>
<evidence type="ECO:0000313" key="3">
    <source>
        <dbReference type="Proteomes" id="UP001515480"/>
    </source>
</evidence>
<dbReference type="AlphaFoldDB" id="A0AB34INZ8"/>